<dbReference type="Gene3D" id="2.30.130.10">
    <property type="entry name" value="PUA domain"/>
    <property type="match status" value="1"/>
</dbReference>
<dbReference type="InterPro" id="IPR004521">
    <property type="entry name" value="Uncharacterised_CHP00451"/>
</dbReference>
<dbReference type="PROSITE" id="PS50890">
    <property type="entry name" value="PUA"/>
    <property type="match status" value="1"/>
</dbReference>
<dbReference type="InterPro" id="IPR002478">
    <property type="entry name" value="PUA"/>
</dbReference>
<dbReference type="SUPFAM" id="SSF88802">
    <property type="entry name" value="Pre-PUA domain"/>
    <property type="match status" value="1"/>
</dbReference>
<dbReference type="CDD" id="cd21149">
    <property type="entry name" value="PUA_archaeosine_TGT"/>
    <property type="match status" value="1"/>
</dbReference>
<dbReference type="Gene3D" id="3.10.450.90">
    <property type="entry name" value="ArcTGT, C2 domain"/>
    <property type="match status" value="1"/>
</dbReference>
<keyword evidence="3" id="KW-1185">Reference proteome</keyword>
<dbReference type="OrthoDB" id="7576at2157"/>
<name>A0A7Z7AY03_9EURY</name>
<dbReference type="EMBL" id="FNCA01000002">
    <property type="protein sequence ID" value="SDF56167.1"/>
    <property type="molecule type" value="Genomic_DNA"/>
</dbReference>
<dbReference type="InterPro" id="IPR029402">
    <property type="entry name" value="TGT_C2"/>
</dbReference>
<evidence type="ECO:0000313" key="2">
    <source>
        <dbReference type="EMBL" id="SDF56167.1"/>
    </source>
</evidence>
<organism evidence="2 3">
    <name type="scientific">Methanolobus vulcani</name>
    <dbReference type="NCBI Taxonomy" id="38026"/>
    <lineage>
        <taxon>Archaea</taxon>
        <taxon>Methanobacteriati</taxon>
        <taxon>Methanobacteriota</taxon>
        <taxon>Stenosarchaea group</taxon>
        <taxon>Methanomicrobia</taxon>
        <taxon>Methanosarcinales</taxon>
        <taxon>Methanosarcinaceae</taxon>
        <taxon>Methanolobus</taxon>
    </lineage>
</organism>
<comment type="caution">
    <text evidence="2">The sequence shown here is derived from an EMBL/GenBank/DDBJ whole genome shotgun (WGS) entry which is preliminary data.</text>
</comment>
<evidence type="ECO:0000313" key="3">
    <source>
        <dbReference type="Proteomes" id="UP000199259"/>
    </source>
</evidence>
<proteinExistence type="predicted"/>
<dbReference type="AlphaFoldDB" id="A0A7Z7AY03"/>
<dbReference type="InterPro" id="IPR036974">
    <property type="entry name" value="PUA_sf"/>
</dbReference>
<dbReference type="Proteomes" id="UP000199259">
    <property type="component" value="Unassembled WGS sequence"/>
</dbReference>
<dbReference type="SUPFAM" id="SSF88697">
    <property type="entry name" value="PUA domain-like"/>
    <property type="match status" value="1"/>
</dbReference>
<gene>
    <name evidence="2" type="ORF">SAMN04488589_0886</name>
</gene>
<sequence length="157" mass="16995">MSNADKNLIRVRTMADIQFGKGCGEILFPDGVTFLLSRTKRVRQVQFNGKHMATVRAKDGMLTLSIDGAVALHQGLKKPASRVVICDDAVPFVSKGKTAFAKHVVAVDPELRAGDEVILVDEKDEILATGQLLLSPAEAIRMDRGPAVDVRRGIAQC</sequence>
<dbReference type="NCBIfam" id="TIGR00451">
    <property type="entry name" value="unchar_dom_2"/>
    <property type="match status" value="1"/>
</dbReference>
<dbReference type="Pfam" id="PF14810">
    <property type="entry name" value="TGT_C2"/>
    <property type="match status" value="1"/>
</dbReference>
<dbReference type="RefSeq" id="WP_091709012.1">
    <property type="nucleotide sequence ID" value="NZ_FNCA01000002.1"/>
</dbReference>
<dbReference type="InterPro" id="IPR038250">
    <property type="entry name" value="TGT_C2_sf"/>
</dbReference>
<protein>
    <submittedName>
        <fullName evidence="2">Conserved protein with predicted RNA binding PUA domain</fullName>
    </submittedName>
</protein>
<reference evidence="2 3" key="1">
    <citation type="submission" date="2016-10" db="EMBL/GenBank/DDBJ databases">
        <authorList>
            <person name="Varghese N."/>
            <person name="Submissions S."/>
        </authorList>
    </citation>
    <scope>NUCLEOTIDE SEQUENCE [LARGE SCALE GENOMIC DNA]</scope>
    <source>
        <strain evidence="2 3">PL 12/M</strain>
    </source>
</reference>
<dbReference type="Pfam" id="PF01472">
    <property type="entry name" value="PUA"/>
    <property type="match status" value="1"/>
</dbReference>
<feature type="domain" description="PUA" evidence="1">
    <location>
        <begin position="81"/>
        <end position="155"/>
    </location>
</feature>
<accession>A0A7Z7AY03</accession>
<dbReference type="SMART" id="SM00359">
    <property type="entry name" value="PUA"/>
    <property type="match status" value="1"/>
</dbReference>
<dbReference type="GO" id="GO:0003723">
    <property type="term" value="F:RNA binding"/>
    <property type="evidence" value="ECO:0007669"/>
    <property type="project" value="InterPro"/>
</dbReference>
<evidence type="ECO:0000259" key="1">
    <source>
        <dbReference type="SMART" id="SM00359"/>
    </source>
</evidence>
<dbReference type="InterPro" id="IPR015947">
    <property type="entry name" value="PUA-like_sf"/>
</dbReference>